<organism evidence="2 3">
    <name type="scientific">Apiospora rasikravindrae</name>
    <dbReference type="NCBI Taxonomy" id="990691"/>
    <lineage>
        <taxon>Eukaryota</taxon>
        <taxon>Fungi</taxon>
        <taxon>Dikarya</taxon>
        <taxon>Ascomycota</taxon>
        <taxon>Pezizomycotina</taxon>
        <taxon>Sordariomycetes</taxon>
        <taxon>Xylariomycetidae</taxon>
        <taxon>Amphisphaeriales</taxon>
        <taxon>Apiosporaceae</taxon>
        <taxon>Apiospora</taxon>
    </lineage>
</organism>
<accession>A0ABR1SZ12</accession>
<evidence type="ECO:0000313" key="2">
    <source>
        <dbReference type="EMBL" id="KAK8038930.1"/>
    </source>
</evidence>
<evidence type="ECO:0000313" key="3">
    <source>
        <dbReference type="Proteomes" id="UP001444661"/>
    </source>
</evidence>
<keyword evidence="3" id="KW-1185">Reference proteome</keyword>
<evidence type="ECO:0000256" key="1">
    <source>
        <dbReference type="SAM" id="SignalP"/>
    </source>
</evidence>
<protein>
    <submittedName>
        <fullName evidence="2">Uncharacterized protein</fullName>
    </submittedName>
</protein>
<proteinExistence type="predicted"/>
<dbReference type="EMBL" id="JAQQWK010000006">
    <property type="protein sequence ID" value="KAK8038930.1"/>
    <property type="molecule type" value="Genomic_DNA"/>
</dbReference>
<feature type="chain" id="PRO_5046342144" evidence="1">
    <location>
        <begin position="21"/>
        <end position="136"/>
    </location>
</feature>
<feature type="signal peptide" evidence="1">
    <location>
        <begin position="1"/>
        <end position="20"/>
    </location>
</feature>
<keyword evidence="1" id="KW-0732">Signal</keyword>
<dbReference type="Proteomes" id="UP001444661">
    <property type="component" value="Unassembled WGS sequence"/>
</dbReference>
<name>A0ABR1SZ12_9PEZI</name>
<comment type="caution">
    <text evidence="2">The sequence shown here is derived from an EMBL/GenBank/DDBJ whole genome shotgun (WGS) entry which is preliminary data.</text>
</comment>
<gene>
    <name evidence="2" type="ORF">PG993_007341</name>
</gene>
<sequence length="136" mass="15010">MESTVFHLTILACTSTLAEACTRAWMCYTLRVDNQMGPYVTVNYEVWDHGQRGACVSSNFTIALYPNGSASQPFFSIELNNLTSAVSEAASDGGCTNGSRTPTYMEWEMCFNSEQQDCEDFRCNLCGLGSTSCPQY</sequence>
<reference evidence="2 3" key="1">
    <citation type="submission" date="2023-01" db="EMBL/GenBank/DDBJ databases">
        <title>Analysis of 21 Apiospora genomes using comparative genomics revels a genus with tremendous synthesis potential of carbohydrate active enzymes and secondary metabolites.</title>
        <authorList>
            <person name="Sorensen T."/>
        </authorList>
    </citation>
    <scope>NUCLEOTIDE SEQUENCE [LARGE SCALE GENOMIC DNA]</scope>
    <source>
        <strain evidence="2 3">CBS 33761</strain>
    </source>
</reference>